<dbReference type="CDD" id="cd03214">
    <property type="entry name" value="ABC_Iron-Siderophores_B12_Hemin"/>
    <property type="match status" value="1"/>
</dbReference>
<dbReference type="PROSITE" id="PS00211">
    <property type="entry name" value="ABC_TRANSPORTER_1"/>
    <property type="match status" value="1"/>
</dbReference>
<keyword evidence="1" id="KW-0813">Transport</keyword>
<organism evidence="7 8">
    <name type="scientific">Parasedimentitalea maritima</name>
    <dbReference type="NCBI Taxonomy" id="2578117"/>
    <lineage>
        <taxon>Bacteria</taxon>
        <taxon>Pseudomonadati</taxon>
        <taxon>Pseudomonadota</taxon>
        <taxon>Alphaproteobacteria</taxon>
        <taxon>Rhodobacterales</taxon>
        <taxon>Paracoccaceae</taxon>
        <taxon>Parasedimentitalea</taxon>
    </lineage>
</organism>
<comment type="function">
    <text evidence="5">Part of the ABC transporter complex HmuTUV involved in hemin import. Responsible for energy coupling to the transport system.</text>
</comment>
<dbReference type="PROSITE" id="PS50893">
    <property type="entry name" value="ABC_TRANSPORTER_2"/>
    <property type="match status" value="1"/>
</dbReference>
<comment type="caution">
    <text evidence="7">The sequence shown here is derived from an EMBL/GenBank/DDBJ whole genome shotgun (WGS) entry which is preliminary data.</text>
</comment>
<evidence type="ECO:0000259" key="6">
    <source>
        <dbReference type="PROSITE" id="PS50893"/>
    </source>
</evidence>
<dbReference type="InterPro" id="IPR017871">
    <property type="entry name" value="ABC_transporter-like_CS"/>
</dbReference>
<dbReference type="SMART" id="SM00382">
    <property type="entry name" value="AAA"/>
    <property type="match status" value="1"/>
</dbReference>
<evidence type="ECO:0000313" key="7">
    <source>
        <dbReference type="EMBL" id="KAE9631680.1"/>
    </source>
</evidence>
<evidence type="ECO:0000256" key="5">
    <source>
        <dbReference type="ARBA" id="ARBA00037066"/>
    </source>
</evidence>
<name>A0A6A4RF17_9RHOB</name>
<dbReference type="InterPro" id="IPR027417">
    <property type="entry name" value="P-loop_NTPase"/>
</dbReference>
<evidence type="ECO:0000256" key="2">
    <source>
        <dbReference type="ARBA" id="ARBA00022741"/>
    </source>
</evidence>
<dbReference type="Pfam" id="PF00005">
    <property type="entry name" value="ABC_tran"/>
    <property type="match status" value="1"/>
</dbReference>
<gene>
    <name evidence="7" type="ORF">GP644_05045</name>
</gene>
<evidence type="ECO:0000256" key="3">
    <source>
        <dbReference type="ARBA" id="ARBA00022840"/>
    </source>
</evidence>
<dbReference type="EMBL" id="WSFO01000002">
    <property type="protein sequence ID" value="KAE9631680.1"/>
    <property type="molecule type" value="Genomic_DNA"/>
</dbReference>
<reference evidence="7 8" key="1">
    <citation type="submission" date="2019-12" db="EMBL/GenBank/DDBJ databases">
        <authorList>
            <person name="Zhang Y.-J."/>
        </authorList>
    </citation>
    <scope>NUCLEOTIDE SEQUENCE [LARGE SCALE GENOMIC DNA]</scope>
    <source>
        <strain evidence="7 8">H18S-6</strain>
    </source>
</reference>
<dbReference type="AlphaFoldDB" id="A0A6A4RF17"/>
<dbReference type="GO" id="GO:0016887">
    <property type="term" value="F:ATP hydrolysis activity"/>
    <property type="evidence" value="ECO:0007669"/>
    <property type="project" value="InterPro"/>
</dbReference>
<protein>
    <submittedName>
        <fullName evidence="7">Heme ABC transporter ATP-binding protein</fullName>
    </submittedName>
</protein>
<dbReference type="Proteomes" id="UP000441586">
    <property type="component" value="Unassembled WGS sequence"/>
</dbReference>
<dbReference type="SUPFAM" id="SSF52540">
    <property type="entry name" value="P-loop containing nucleoside triphosphate hydrolases"/>
    <property type="match status" value="1"/>
</dbReference>
<evidence type="ECO:0000313" key="8">
    <source>
        <dbReference type="Proteomes" id="UP000441586"/>
    </source>
</evidence>
<dbReference type="Gene3D" id="3.40.50.300">
    <property type="entry name" value="P-loop containing nucleotide triphosphate hydrolases"/>
    <property type="match status" value="1"/>
</dbReference>
<evidence type="ECO:0000256" key="1">
    <source>
        <dbReference type="ARBA" id="ARBA00022448"/>
    </source>
</evidence>
<proteinExistence type="predicted"/>
<sequence>MQAFDIEVNLGKSRVLNGVNFTAKPGEVTAIVGPNGSGKTTLLRAMTGEIPYSGRVLLNNTNVASLKPWQLAAIRGVQPQSTTIAFPFTVLEIVRLGLTAGLSASEKELPLRALEKVGLTGFGNRMYQDLSGGEQQRVQLARVLTQIWRPLVDGAPRWLILDEPVASLDIGHQFTVMDLTRDFSARGGGVIAVMHDLNLTAMFADKVVLMDAGRIAAQGSPQSVLTDANLAQTYGCPLPVSTTPHDGTPFLLPQARHARVT</sequence>
<dbReference type="InterPro" id="IPR003439">
    <property type="entry name" value="ABC_transporter-like_ATP-bd"/>
</dbReference>
<dbReference type="PANTHER" id="PTHR42794:SF1">
    <property type="entry name" value="HEMIN IMPORT ATP-BINDING PROTEIN HMUV"/>
    <property type="match status" value="1"/>
</dbReference>
<keyword evidence="2" id="KW-0547">Nucleotide-binding</keyword>
<dbReference type="PANTHER" id="PTHR42794">
    <property type="entry name" value="HEMIN IMPORT ATP-BINDING PROTEIN HMUV"/>
    <property type="match status" value="1"/>
</dbReference>
<keyword evidence="4" id="KW-1278">Translocase</keyword>
<accession>A0A6A4RF17</accession>
<keyword evidence="3 7" id="KW-0067">ATP-binding</keyword>
<dbReference type="RefSeq" id="WP_158977614.1">
    <property type="nucleotide sequence ID" value="NZ_WSFO01000002.1"/>
</dbReference>
<dbReference type="NCBIfam" id="NF010068">
    <property type="entry name" value="PRK13548.1"/>
    <property type="match status" value="1"/>
</dbReference>
<evidence type="ECO:0000256" key="4">
    <source>
        <dbReference type="ARBA" id="ARBA00022967"/>
    </source>
</evidence>
<dbReference type="GO" id="GO:0005524">
    <property type="term" value="F:ATP binding"/>
    <property type="evidence" value="ECO:0007669"/>
    <property type="project" value="UniProtKB-KW"/>
</dbReference>
<feature type="domain" description="ABC transporter" evidence="6">
    <location>
        <begin position="1"/>
        <end position="237"/>
    </location>
</feature>
<dbReference type="InterPro" id="IPR003593">
    <property type="entry name" value="AAA+_ATPase"/>
</dbReference>